<sequence>SRSFQLPLNCLCGAAEVNQEDGEWWPKPVYLYLTPRLSVSSLSVSLLSFSLPLCLFRQFLDCFCVSTAYLLFILSRCSEIYAIFNISTYISADFSFFSNIFASVSSTGSSFLLFKVYVSSCISTTVSINK</sequence>
<evidence type="ECO:0000313" key="1">
    <source>
        <dbReference type="EMBL" id="MEQ2265688.1"/>
    </source>
</evidence>
<evidence type="ECO:0000313" key="2">
    <source>
        <dbReference type="Proteomes" id="UP001444071"/>
    </source>
</evidence>
<gene>
    <name evidence="1" type="ORF">XENORESO_011079</name>
</gene>
<reference evidence="1 2" key="1">
    <citation type="submission" date="2021-06" db="EMBL/GenBank/DDBJ databases">
        <authorList>
            <person name="Palmer J.M."/>
        </authorList>
    </citation>
    <scope>NUCLEOTIDE SEQUENCE [LARGE SCALE GENOMIC DNA]</scope>
    <source>
        <strain evidence="1 2">XR_2019</strain>
        <tissue evidence="1">Muscle</tissue>
    </source>
</reference>
<dbReference type="EMBL" id="JAHRIM010033447">
    <property type="protein sequence ID" value="MEQ2265688.1"/>
    <property type="molecule type" value="Genomic_DNA"/>
</dbReference>
<proteinExistence type="predicted"/>
<name>A0ABV0W9S5_9TELE</name>
<comment type="caution">
    <text evidence="1">The sequence shown here is derived from an EMBL/GenBank/DDBJ whole genome shotgun (WGS) entry which is preliminary data.</text>
</comment>
<accession>A0ABV0W9S5</accession>
<protein>
    <submittedName>
        <fullName evidence="1">Uncharacterized protein</fullName>
    </submittedName>
</protein>
<keyword evidence="2" id="KW-1185">Reference proteome</keyword>
<organism evidence="1 2">
    <name type="scientific">Xenotaenia resolanae</name>
    <dbReference type="NCBI Taxonomy" id="208358"/>
    <lineage>
        <taxon>Eukaryota</taxon>
        <taxon>Metazoa</taxon>
        <taxon>Chordata</taxon>
        <taxon>Craniata</taxon>
        <taxon>Vertebrata</taxon>
        <taxon>Euteleostomi</taxon>
        <taxon>Actinopterygii</taxon>
        <taxon>Neopterygii</taxon>
        <taxon>Teleostei</taxon>
        <taxon>Neoteleostei</taxon>
        <taxon>Acanthomorphata</taxon>
        <taxon>Ovalentaria</taxon>
        <taxon>Atherinomorphae</taxon>
        <taxon>Cyprinodontiformes</taxon>
        <taxon>Goodeidae</taxon>
        <taxon>Xenotaenia</taxon>
    </lineage>
</organism>
<feature type="non-terminal residue" evidence="1">
    <location>
        <position position="1"/>
    </location>
</feature>
<dbReference type="Proteomes" id="UP001444071">
    <property type="component" value="Unassembled WGS sequence"/>
</dbReference>